<dbReference type="eggNOG" id="COG3577">
    <property type="taxonomic scope" value="Bacteria"/>
</dbReference>
<dbReference type="AlphaFoldDB" id="A0A062U8Q8"/>
<evidence type="ECO:0000256" key="1">
    <source>
        <dbReference type="ARBA" id="ARBA00022801"/>
    </source>
</evidence>
<name>A0A062U8Q8_9PROT</name>
<evidence type="ECO:0000313" key="3">
    <source>
        <dbReference type="EMBL" id="KCZ52550.1"/>
    </source>
</evidence>
<dbReference type="Proteomes" id="UP000027037">
    <property type="component" value="Unassembled WGS sequence"/>
</dbReference>
<feature type="domain" description="Peptidase A2" evidence="2">
    <location>
        <begin position="228"/>
        <end position="316"/>
    </location>
</feature>
<dbReference type="PROSITE" id="PS00141">
    <property type="entry name" value="ASP_PROTEASE"/>
    <property type="match status" value="1"/>
</dbReference>
<dbReference type="GO" id="GO:0006508">
    <property type="term" value="P:proteolysis"/>
    <property type="evidence" value="ECO:0007669"/>
    <property type="project" value="InterPro"/>
</dbReference>
<dbReference type="SUPFAM" id="SSF50630">
    <property type="entry name" value="Acid proteases"/>
    <property type="match status" value="1"/>
</dbReference>
<dbReference type="CDD" id="cd05483">
    <property type="entry name" value="retropepsin_like_bacteria"/>
    <property type="match status" value="1"/>
</dbReference>
<dbReference type="GO" id="GO:0004190">
    <property type="term" value="F:aspartic-type endopeptidase activity"/>
    <property type="evidence" value="ECO:0007669"/>
    <property type="project" value="InterPro"/>
</dbReference>
<dbReference type="PROSITE" id="PS50175">
    <property type="entry name" value="ASP_PROT_RETROV"/>
    <property type="match status" value="1"/>
</dbReference>
<dbReference type="InterPro" id="IPR001969">
    <property type="entry name" value="Aspartic_peptidase_AS"/>
</dbReference>
<dbReference type="Gene3D" id="2.40.70.10">
    <property type="entry name" value="Acid Proteases"/>
    <property type="match status" value="2"/>
</dbReference>
<keyword evidence="4" id="KW-1185">Reference proteome</keyword>
<dbReference type="PATRIC" id="fig|1280946.3.peg.2958"/>
<keyword evidence="1" id="KW-0378">Hydrolase</keyword>
<dbReference type="InterPro" id="IPR021109">
    <property type="entry name" value="Peptidase_aspartic_dom_sf"/>
</dbReference>
<evidence type="ECO:0000313" key="4">
    <source>
        <dbReference type="Proteomes" id="UP000027037"/>
    </source>
</evidence>
<sequence length="352" mass="38022">MTGAAKFGGEGDLCHIMRNISAYQKGAIVGGVAPSGAGQARRLWRGLVLAISVTIALPALATERLVIPFDLDEYDRPIVDLTLENGVTTSGVLDTAATMTLIEGKTAHAVGLVPVEISPGQPQLITVLGLGGPEDFPLLKLKSLSAGNVHLGALNAALDTSPAVEGVYNVFPASILEADVLDFDFGKETLTLYDGRPNGRLSARVCKTDLHEVSGLFYVDVEINNVKGRALIDTGSSITYINSRFAELSGVATNREKTKQLLGLTGEEYDVRIARVSKLSLGQMDLTRLDLLVSDPALFTHLEIQDQPVMVLGMDFLSHFRMQLDRRDDSFILRRARVDCLICTTTRVSRID</sequence>
<dbReference type="EMBL" id="AWFF01000065">
    <property type="protein sequence ID" value="KCZ52550.1"/>
    <property type="molecule type" value="Genomic_DNA"/>
</dbReference>
<gene>
    <name evidence="3" type="ORF">HY29_04525</name>
</gene>
<protein>
    <recommendedName>
        <fullName evidence="2">Peptidase A2 domain-containing protein</fullName>
    </recommendedName>
</protein>
<proteinExistence type="predicted"/>
<reference evidence="3 4" key="1">
    <citation type="journal article" date="2014" name="Antonie Van Leeuwenhoek">
        <title>Hyphomonas beringensis sp. nov. and Hyphomonas chukchiensis sp. nov., isolated from surface seawater of the Bering Sea and Chukchi Sea.</title>
        <authorList>
            <person name="Li C."/>
            <person name="Lai Q."/>
            <person name="Li G."/>
            <person name="Dong C."/>
            <person name="Wang J."/>
            <person name="Liao Y."/>
            <person name="Shao Z."/>
        </authorList>
    </citation>
    <scope>NUCLEOTIDE SEQUENCE [LARGE SCALE GENOMIC DNA]</scope>
    <source>
        <strain evidence="3 4">25B14_1</strain>
    </source>
</reference>
<comment type="caution">
    <text evidence="3">The sequence shown here is derived from an EMBL/GenBank/DDBJ whole genome shotgun (WGS) entry which is preliminary data.</text>
</comment>
<dbReference type="InterPro" id="IPR001995">
    <property type="entry name" value="Peptidase_A2_cat"/>
</dbReference>
<organism evidence="3 4">
    <name type="scientific">Hyphomonas beringensis</name>
    <dbReference type="NCBI Taxonomy" id="1280946"/>
    <lineage>
        <taxon>Bacteria</taxon>
        <taxon>Pseudomonadati</taxon>
        <taxon>Pseudomonadota</taxon>
        <taxon>Alphaproteobacteria</taxon>
        <taxon>Hyphomonadales</taxon>
        <taxon>Hyphomonadaceae</taxon>
        <taxon>Hyphomonas</taxon>
    </lineage>
</organism>
<dbReference type="InterPro" id="IPR034122">
    <property type="entry name" value="Retropepsin-like_bacterial"/>
</dbReference>
<accession>A0A062U8Q8</accession>
<dbReference type="Pfam" id="PF13650">
    <property type="entry name" value="Asp_protease_2"/>
    <property type="match status" value="1"/>
</dbReference>
<evidence type="ECO:0000259" key="2">
    <source>
        <dbReference type="PROSITE" id="PS50175"/>
    </source>
</evidence>